<dbReference type="InterPro" id="IPR042103">
    <property type="entry name" value="SerRS_1_N_sf"/>
</dbReference>
<dbReference type="PIRSF" id="PIRSF001529">
    <property type="entry name" value="Ser-tRNA-synth_IIa"/>
    <property type="match status" value="1"/>
</dbReference>
<dbReference type="PRINTS" id="PR00981">
    <property type="entry name" value="TRNASYNTHSER"/>
</dbReference>
<evidence type="ECO:0000256" key="4">
    <source>
        <dbReference type="ARBA" id="ARBA00022490"/>
    </source>
</evidence>
<feature type="binding site" evidence="12 13">
    <location>
        <position position="285"/>
    </location>
    <ligand>
        <name>L-serine</name>
        <dbReference type="ChEBI" id="CHEBI:33384"/>
    </ligand>
</feature>
<evidence type="ECO:0000256" key="7">
    <source>
        <dbReference type="ARBA" id="ARBA00022840"/>
    </source>
</evidence>
<dbReference type="InterPro" id="IPR015866">
    <property type="entry name" value="Ser-tRNA-synth_1_N"/>
</dbReference>
<comment type="catalytic activity">
    <reaction evidence="11 12">
        <text>tRNA(Ser) + L-serine + ATP = L-seryl-tRNA(Ser) + AMP + diphosphate + H(+)</text>
        <dbReference type="Rhea" id="RHEA:12292"/>
        <dbReference type="Rhea" id="RHEA-COMP:9669"/>
        <dbReference type="Rhea" id="RHEA-COMP:9703"/>
        <dbReference type="ChEBI" id="CHEBI:15378"/>
        <dbReference type="ChEBI" id="CHEBI:30616"/>
        <dbReference type="ChEBI" id="CHEBI:33019"/>
        <dbReference type="ChEBI" id="CHEBI:33384"/>
        <dbReference type="ChEBI" id="CHEBI:78442"/>
        <dbReference type="ChEBI" id="CHEBI:78533"/>
        <dbReference type="ChEBI" id="CHEBI:456215"/>
        <dbReference type="EC" id="6.1.1.11"/>
    </reaction>
</comment>
<evidence type="ECO:0000256" key="3">
    <source>
        <dbReference type="ARBA" id="ARBA00010728"/>
    </source>
</evidence>
<dbReference type="EMBL" id="LR215048">
    <property type="protein sequence ID" value="VEU79737.1"/>
    <property type="molecule type" value="Genomic_DNA"/>
</dbReference>
<evidence type="ECO:0000256" key="13">
    <source>
        <dbReference type="PIRSR" id="PIRSR001529-1"/>
    </source>
</evidence>
<sequence length="424" mass="48607">MLDLKYVVDNIDTVIEKLNTRNGNFDYLRELVTLSDERKNIINEVEVKKAFRNEASKQIGILKREKKDATKVLEEVAHLGDEIKELDEKAELISQKIKDILLNTPNIPDESIPVGKSEDDNLELRKYGKVREFDFPIKDHVELGENLDILEFERAAKITGARFVVYKGLGARLERALMQFMMDLHSLENGYTEFIPPYIVNEDSMYGTGQFPKFKEDAFKLEGRNWYLNPTAEVPMINLYRDEIIDGTLLPFKYVAYTSAFRSEAGSAGRDTRGILRQHQFQKVELINYTKPEDSKNALESMIKESELVLQKLGLPYRVVCLSTGDLGFSMTKTYDIEVWIPSQNKYREIGSISNANDYQARRANIRFKRDKNSKTEYVHTLNGSGLAVGRTVIAVMENYQNADGTITIPEVLVPYMKVNKITK</sequence>
<comment type="domain">
    <text evidence="12">Consists of two distinct domains, a catalytic core and a N-terminal extension that is involved in tRNA binding.</text>
</comment>
<dbReference type="KEGG" id="aaxa:NCTC10138_00128"/>
<comment type="subunit">
    <text evidence="12">Homodimer. The tRNA molecule binds across the dimer.</text>
</comment>
<evidence type="ECO:0000259" key="16">
    <source>
        <dbReference type="PROSITE" id="PS50862"/>
    </source>
</evidence>
<dbReference type="Proteomes" id="UP000289841">
    <property type="component" value="Chromosome"/>
</dbReference>
<proteinExistence type="inferred from homology"/>
<evidence type="ECO:0000256" key="1">
    <source>
        <dbReference type="ARBA" id="ARBA00004496"/>
    </source>
</evidence>
<dbReference type="Gene3D" id="1.10.287.40">
    <property type="entry name" value="Serine-tRNA synthetase, tRNA binding domain"/>
    <property type="match status" value="1"/>
</dbReference>
<evidence type="ECO:0000256" key="14">
    <source>
        <dbReference type="PIRSR" id="PIRSR001529-2"/>
    </source>
</evidence>
<dbReference type="InterPro" id="IPR002314">
    <property type="entry name" value="aa-tRNA-synt_IIb"/>
</dbReference>
<evidence type="ECO:0000256" key="8">
    <source>
        <dbReference type="ARBA" id="ARBA00022917"/>
    </source>
</evidence>
<dbReference type="Gene3D" id="3.30.930.10">
    <property type="entry name" value="Bira Bifunctional Protein, Domain 2"/>
    <property type="match status" value="1"/>
</dbReference>
<evidence type="ECO:0000313" key="18">
    <source>
        <dbReference type="Proteomes" id="UP000289841"/>
    </source>
</evidence>
<dbReference type="HAMAP" id="MF_00176">
    <property type="entry name" value="Ser_tRNA_synth_type1"/>
    <property type="match status" value="1"/>
</dbReference>
<dbReference type="SUPFAM" id="SSF46589">
    <property type="entry name" value="tRNA-binding arm"/>
    <property type="match status" value="1"/>
</dbReference>
<evidence type="ECO:0000256" key="11">
    <source>
        <dbReference type="ARBA" id="ARBA00048823"/>
    </source>
</evidence>
<keyword evidence="9 12" id="KW-0030">Aminoacyl-tRNA synthetase</keyword>
<evidence type="ECO:0000256" key="2">
    <source>
        <dbReference type="ARBA" id="ARBA00005045"/>
    </source>
</evidence>
<dbReference type="NCBIfam" id="TIGR00414">
    <property type="entry name" value="serS"/>
    <property type="match status" value="1"/>
</dbReference>
<name>A0A449BBF7_HAPAX</name>
<dbReference type="CDD" id="cd00770">
    <property type="entry name" value="SerRS_core"/>
    <property type="match status" value="1"/>
</dbReference>
<dbReference type="GO" id="GO:0006434">
    <property type="term" value="P:seryl-tRNA aminoacylation"/>
    <property type="evidence" value="ECO:0007669"/>
    <property type="project" value="UniProtKB-UniRule"/>
</dbReference>
<dbReference type="InterPro" id="IPR033729">
    <property type="entry name" value="SerRS_core"/>
</dbReference>
<keyword evidence="4 12" id="KW-0963">Cytoplasm</keyword>
<comment type="pathway">
    <text evidence="2 12">Aminoacyl-tRNA biosynthesis; selenocysteinyl-tRNA(Sec) biosynthesis; L-seryl-tRNA(Sec) from L-serine and tRNA(Sec): step 1/1.</text>
</comment>
<dbReference type="GO" id="GO:0016260">
    <property type="term" value="P:selenocysteine biosynthetic process"/>
    <property type="evidence" value="ECO:0007669"/>
    <property type="project" value="UniProtKB-UniRule"/>
</dbReference>
<feature type="binding site" evidence="12 14">
    <location>
        <begin position="262"/>
        <end position="264"/>
    </location>
    <ligand>
        <name>ATP</name>
        <dbReference type="ChEBI" id="CHEBI:30616"/>
    </ligand>
</feature>
<dbReference type="GO" id="GO:0004828">
    <property type="term" value="F:serine-tRNA ligase activity"/>
    <property type="evidence" value="ECO:0007669"/>
    <property type="project" value="UniProtKB-UniRule"/>
</dbReference>
<comment type="subcellular location">
    <subcellularLocation>
        <location evidence="1 12">Cytoplasm</location>
    </subcellularLocation>
</comment>
<dbReference type="InterPro" id="IPR002317">
    <property type="entry name" value="Ser-tRNA-ligase_type_1"/>
</dbReference>
<dbReference type="Pfam" id="PF02403">
    <property type="entry name" value="Seryl_tRNA_N"/>
    <property type="match status" value="1"/>
</dbReference>
<dbReference type="GO" id="GO:0005737">
    <property type="term" value="C:cytoplasm"/>
    <property type="evidence" value="ECO:0007669"/>
    <property type="project" value="UniProtKB-SubCell"/>
</dbReference>
<keyword evidence="18" id="KW-1185">Reference proteome</keyword>
<feature type="binding site" evidence="13">
    <location>
        <position position="231"/>
    </location>
    <ligand>
        <name>L-serine</name>
        <dbReference type="ChEBI" id="CHEBI:33384"/>
    </ligand>
</feature>
<feature type="domain" description="Aminoacyl-transfer RNA synthetases class-II family profile" evidence="16">
    <location>
        <begin position="139"/>
        <end position="410"/>
    </location>
</feature>
<dbReference type="PROSITE" id="PS50862">
    <property type="entry name" value="AA_TRNA_LIGASE_II"/>
    <property type="match status" value="1"/>
</dbReference>
<protein>
    <recommendedName>
        <fullName evidence="12">Serine--tRNA ligase</fullName>
        <ecNumber evidence="12">6.1.1.11</ecNumber>
    </recommendedName>
    <alternativeName>
        <fullName evidence="12">Seryl-tRNA synthetase</fullName>
        <shortName evidence="12">SerRS</shortName>
    </alternativeName>
    <alternativeName>
        <fullName evidence="12">Seryl-tRNA(Ser/Sec) synthetase</fullName>
    </alternativeName>
</protein>
<dbReference type="Pfam" id="PF00587">
    <property type="entry name" value="tRNA-synt_2b"/>
    <property type="match status" value="1"/>
</dbReference>
<dbReference type="PANTHER" id="PTHR43697:SF1">
    <property type="entry name" value="SERINE--TRNA LIGASE"/>
    <property type="match status" value="1"/>
</dbReference>
<evidence type="ECO:0000256" key="9">
    <source>
        <dbReference type="ARBA" id="ARBA00023146"/>
    </source>
</evidence>
<keyword evidence="5 12" id="KW-0436">Ligase</keyword>
<dbReference type="InterPro" id="IPR010978">
    <property type="entry name" value="tRNA-bd_arm"/>
</dbReference>
<comment type="catalytic activity">
    <reaction evidence="10 12">
        <text>tRNA(Sec) + L-serine + ATP = L-seryl-tRNA(Sec) + AMP + diphosphate + H(+)</text>
        <dbReference type="Rhea" id="RHEA:42580"/>
        <dbReference type="Rhea" id="RHEA-COMP:9742"/>
        <dbReference type="Rhea" id="RHEA-COMP:10128"/>
        <dbReference type="ChEBI" id="CHEBI:15378"/>
        <dbReference type="ChEBI" id="CHEBI:30616"/>
        <dbReference type="ChEBI" id="CHEBI:33019"/>
        <dbReference type="ChEBI" id="CHEBI:33384"/>
        <dbReference type="ChEBI" id="CHEBI:78442"/>
        <dbReference type="ChEBI" id="CHEBI:78533"/>
        <dbReference type="ChEBI" id="CHEBI:456215"/>
        <dbReference type="EC" id="6.1.1.11"/>
    </reaction>
</comment>
<keyword evidence="15" id="KW-0175">Coiled coil</keyword>
<dbReference type="SUPFAM" id="SSF55681">
    <property type="entry name" value="Class II aaRS and biotin synthetases"/>
    <property type="match status" value="1"/>
</dbReference>
<dbReference type="UniPathway" id="UPA00906">
    <property type="reaction ID" value="UER00895"/>
</dbReference>
<feature type="binding site" evidence="13">
    <location>
        <position position="383"/>
    </location>
    <ligand>
        <name>L-serine</name>
        <dbReference type="ChEBI" id="CHEBI:33384"/>
    </ligand>
</feature>
<feature type="binding site" evidence="12">
    <location>
        <begin position="231"/>
        <end position="233"/>
    </location>
    <ligand>
        <name>L-serine</name>
        <dbReference type="ChEBI" id="CHEBI:33384"/>
    </ligand>
</feature>
<evidence type="ECO:0000313" key="17">
    <source>
        <dbReference type="EMBL" id="VEU79737.1"/>
    </source>
</evidence>
<evidence type="ECO:0000256" key="15">
    <source>
        <dbReference type="SAM" id="Coils"/>
    </source>
</evidence>
<dbReference type="EC" id="6.1.1.11" evidence="12"/>
<dbReference type="PANTHER" id="PTHR43697">
    <property type="entry name" value="SERYL-TRNA SYNTHETASE"/>
    <property type="match status" value="1"/>
</dbReference>
<feature type="binding site" evidence="12">
    <location>
        <position position="385"/>
    </location>
    <ligand>
        <name>L-serine</name>
        <dbReference type="ChEBI" id="CHEBI:33384"/>
    </ligand>
</feature>
<feature type="binding site" evidence="12 14">
    <location>
        <begin position="349"/>
        <end position="352"/>
    </location>
    <ligand>
        <name>ATP</name>
        <dbReference type="ChEBI" id="CHEBI:30616"/>
    </ligand>
</feature>
<comment type="caution">
    <text evidence="12">Lacks conserved residue(s) required for the propagation of feature annotation.</text>
</comment>
<feature type="coiled-coil region" evidence="15">
    <location>
        <begin position="69"/>
        <end position="103"/>
    </location>
</feature>
<keyword evidence="8 12" id="KW-0648">Protein biosynthesis</keyword>
<evidence type="ECO:0000256" key="5">
    <source>
        <dbReference type="ARBA" id="ARBA00022598"/>
    </source>
</evidence>
<dbReference type="RefSeq" id="WP_026390340.1">
    <property type="nucleotide sequence ID" value="NZ_LR215048.1"/>
</dbReference>
<keyword evidence="6 12" id="KW-0547">Nucleotide-binding</keyword>
<keyword evidence="7 12" id="KW-0067">ATP-binding</keyword>
<dbReference type="AlphaFoldDB" id="A0A449BBF7"/>
<accession>A0A449BBF7</accession>
<dbReference type="InterPro" id="IPR045864">
    <property type="entry name" value="aa-tRNA-synth_II/BPL/LPL"/>
</dbReference>
<evidence type="ECO:0000256" key="10">
    <source>
        <dbReference type="ARBA" id="ARBA00047929"/>
    </source>
</evidence>
<evidence type="ECO:0000256" key="6">
    <source>
        <dbReference type="ARBA" id="ARBA00022741"/>
    </source>
</evidence>
<dbReference type="OrthoDB" id="9804647at2"/>
<evidence type="ECO:0000256" key="12">
    <source>
        <dbReference type="HAMAP-Rule" id="MF_00176"/>
    </source>
</evidence>
<comment type="function">
    <text evidence="12">Catalyzes the attachment of serine to tRNA(Ser). Is also able to aminoacylate tRNA(Sec) with serine, to form the misacylated tRNA L-seryl-tRNA(Sec), which will be further converted into selenocysteinyl-tRNA(Sec).</text>
</comment>
<dbReference type="GO" id="GO:0005524">
    <property type="term" value="F:ATP binding"/>
    <property type="evidence" value="ECO:0007669"/>
    <property type="project" value="UniProtKB-UniRule"/>
</dbReference>
<comment type="similarity">
    <text evidence="3 12">Belongs to the class-II aminoacyl-tRNA synthetase family. Type-1 seryl-tRNA synthetase subfamily.</text>
</comment>
<dbReference type="STRING" id="1278311.GCA_000428705_00718"/>
<reference evidence="17 18" key="1">
    <citation type="submission" date="2019-01" db="EMBL/GenBank/DDBJ databases">
        <authorList>
            <consortium name="Pathogen Informatics"/>
        </authorList>
    </citation>
    <scope>NUCLEOTIDE SEQUENCE [LARGE SCALE GENOMIC DNA]</scope>
    <source>
        <strain evidence="17 18">NCTC10138</strain>
    </source>
</reference>
<dbReference type="InterPro" id="IPR006195">
    <property type="entry name" value="aa-tRNA-synth_II"/>
</dbReference>
<gene>
    <name evidence="12 17" type="primary">serS</name>
    <name evidence="17" type="ORF">NCTC10138_00128</name>
</gene>
<organism evidence="17 18">
    <name type="scientific">Haploplasma axanthum</name>
    <name type="common">Acholeplasma axanthum</name>
    <dbReference type="NCBI Taxonomy" id="29552"/>
    <lineage>
        <taxon>Bacteria</taxon>
        <taxon>Bacillati</taxon>
        <taxon>Mycoplasmatota</taxon>
        <taxon>Mollicutes</taxon>
        <taxon>Acholeplasmatales</taxon>
        <taxon>Acholeplasmataceae</taxon>
        <taxon>Haploplasma</taxon>
    </lineage>
</organism>
<feature type="binding site" evidence="13">
    <location>
        <position position="262"/>
    </location>
    <ligand>
        <name>L-serine</name>
        <dbReference type="ChEBI" id="CHEBI:33384"/>
    </ligand>
</feature>